<gene>
    <name evidence="2" type="ORF">LSH36_199g00033</name>
</gene>
<feature type="region of interest" description="Disordered" evidence="1">
    <location>
        <begin position="105"/>
        <end position="137"/>
    </location>
</feature>
<feature type="non-terminal residue" evidence="2">
    <location>
        <position position="1"/>
    </location>
</feature>
<keyword evidence="3" id="KW-1185">Reference proteome</keyword>
<protein>
    <submittedName>
        <fullName evidence="2">Uncharacterized protein</fullName>
    </submittedName>
</protein>
<evidence type="ECO:0000313" key="2">
    <source>
        <dbReference type="EMBL" id="KAK2157070.1"/>
    </source>
</evidence>
<reference evidence="2" key="1">
    <citation type="journal article" date="2023" name="Mol. Biol. Evol.">
        <title>Third-Generation Sequencing Reveals the Adaptive Role of the Epigenome in Three Deep-Sea Polychaetes.</title>
        <authorList>
            <person name="Perez M."/>
            <person name="Aroh O."/>
            <person name="Sun Y."/>
            <person name="Lan Y."/>
            <person name="Juniper S.K."/>
            <person name="Young C.R."/>
            <person name="Angers B."/>
            <person name="Qian P.Y."/>
        </authorList>
    </citation>
    <scope>NUCLEOTIDE SEQUENCE</scope>
    <source>
        <strain evidence="2">P08H-3</strain>
    </source>
</reference>
<dbReference type="Proteomes" id="UP001208570">
    <property type="component" value="Unassembled WGS sequence"/>
</dbReference>
<feature type="compositionally biased region" description="Basic and acidic residues" evidence="1">
    <location>
        <begin position="128"/>
        <end position="137"/>
    </location>
</feature>
<accession>A0AAD9JR38</accession>
<evidence type="ECO:0000313" key="3">
    <source>
        <dbReference type="Proteomes" id="UP001208570"/>
    </source>
</evidence>
<dbReference type="AlphaFoldDB" id="A0AAD9JR38"/>
<dbReference type="EMBL" id="JAODUP010000199">
    <property type="protein sequence ID" value="KAK2157070.1"/>
    <property type="molecule type" value="Genomic_DNA"/>
</dbReference>
<organism evidence="2 3">
    <name type="scientific">Paralvinella palmiformis</name>
    <dbReference type="NCBI Taxonomy" id="53620"/>
    <lineage>
        <taxon>Eukaryota</taxon>
        <taxon>Metazoa</taxon>
        <taxon>Spiralia</taxon>
        <taxon>Lophotrochozoa</taxon>
        <taxon>Annelida</taxon>
        <taxon>Polychaeta</taxon>
        <taxon>Sedentaria</taxon>
        <taxon>Canalipalpata</taxon>
        <taxon>Terebellida</taxon>
        <taxon>Terebelliformia</taxon>
        <taxon>Alvinellidae</taxon>
        <taxon>Paralvinella</taxon>
    </lineage>
</organism>
<proteinExistence type="predicted"/>
<evidence type="ECO:0000256" key="1">
    <source>
        <dbReference type="SAM" id="MobiDB-lite"/>
    </source>
</evidence>
<name>A0AAD9JR38_9ANNE</name>
<sequence>FFLCHSGTPAQWPHCCRVVETLCIKLCQKFPSPVKKGTAAITRWTAILRAYRKIRQLVLNTARVMADTTLAVVELNQNTLVQWHNKRARDPERAILLQGVNMPSSQSVAAGPLPLPQEKPVEISDGSSAERHHYVHA</sequence>
<comment type="caution">
    <text evidence="2">The sequence shown here is derived from an EMBL/GenBank/DDBJ whole genome shotgun (WGS) entry which is preliminary data.</text>
</comment>